<keyword evidence="1" id="KW-0732">Signal</keyword>
<dbReference type="AlphaFoldDB" id="A0A5C5U1Q8"/>
<dbReference type="Proteomes" id="UP000315949">
    <property type="component" value="Unassembled WGS sequence"/>
</dbReference>
<accession>A0A5C5U1Q8</accession>
<evidence type="ECO:0000259" key="2">
    <source>
        <dbReference type="Pfam" id="PF10026"/>
    </source>
</evidence>
<dbReference type="Pfam" id="PF10026">
    <property type="entry name" value="DUF2268"/>
    <property type="match status" value="1"/>
</dbReference>
<feature type="domain" description="DUF2268" evidence="2">
    <location>
        <begin position="160"/>
        <end position="280"/>
    </location>
</feature>
<comment type="caution">
    <text evidence="3">The sequence shown here is derived from an EMBL/GenBank/DDBJ whole genome shotgun (WGS) entry which is preliminary data.</text>
</comment>
<dbReference type="EMBL" id="VOHE01000003">
    <property type="protein sequence ID" value="TWT19648.1"/>
    <property type="molecule type" value="Genomic_DNA"/>
</dbReference>
<protein>
    <submittedName>
        <fullName evidence="3">Lytic murein transglycosylase</fullName>
    </submittedName>
</protein>
<dbReference type="InterPro" id="IPR018728">
    <property type="entry name" value="DUF2268"/>
</dbReference>
<evidence type="ECO:0000313" key="4">
    <source>
        <dbReference type="Proteomes" id="UP000315949"/>
    </source>
</evidence>
<feature type="signal peptide" evidence="1">
    <location>
        <begin position="1"/>
        <end position="22"/>
    </location>
</feature>
<sequence>MELPMRAFLAAACGAMCSAAFAATPEIHTGDVDRFYALYDATGGRPSVEQLDAYLAGGSQRLQEFARARRVTGERIAAQIASNPGMYEHARECLRVLPAVERRLQAALDTLSDLYPDAAYPPVAIVVGRGRPVGIADPSGATIGLEALCAADFLHPDPEDRFVHVIAHEYVHTLQALARDEPEPGDPRATVLRMSLLEGAAEFVAELVSGSVSNIHHAEWTRGRELEIETAFQAAMHGSDLGPWLYNYRPGPDEPYDLGYWVGYRVAKAYYLQAEDKRAAVARIIDLDDPDAFLRDSGWFPGMRLDDARAR</sequence>
<keyword evidence="4" id="KW-1185">Reference proteome</keyword>
<name>A0A5C5U1Q8_9GAMM</name>
<dbReference type="OrthoDB" id="6402335at2"/>
<dbReference type="RefSeq" id="WP_146312243.1">
    <property type="nucleotide sequence ID" value="NZ_VOHE01000003.1"/>
</dbReference>
<gene>
    <name evidence="3" type="ORF">FQY79_07335</name>
</gene>
<proteinExistence type="predicted"/>
<feature type="chain" id="PRO_5022954023" evidence="1">
    <location>
        <begin position="23"/>
        <end position="311"/>
    </location>
</feature>
<organism evidence="3 4">
    <name type="scientific">Luteimonas wenzhouensis</name>
    <dbReference type="NCBI Taxonomy" id="2599615"/>
    <lineage>
        <taxon>Bacteria</taxon>
        <taxon>Pseudomonadati</taxon>
        <taxon>Pseudomonadota</taxon>
        <taxon>Gammaproteobacteria</taxon>
        <taxon>Lysobacterales</taxon>
        <taxon>Lysobacteraceae</taxon>
        <taxon>Luteimonas</taxon>
    </lineage>
</organism>
<evidence type="ECO:0000313" key="3">
    <source>
        <dbReference type="EMBL" id="TWT19648.1"/>
    </source>
</evidence>
<reference evidence="3 4" key="1">
    <citation type="submission" date="2019-07" db="EMBL/GenBank/DDBJ databases">
        <title>Luteimonas sp. YD-1 nov., isolated from acidic soil.</title>
        <authorList>
            <person name="Zhou J."/>
        </authorList>
    </citation>
    <scope>NUCLEOTIDE SEQUENCE [LARGE SCALE GENOMIC DNA]</scope>
    <source>
        <strain evidence="3 4">YD-1</strain>
    </source>
</reference>
<evidence type="ECO:0000256" key="1">
    <source>
        <dbReference type="SAM" id="SignalP"/>
    </source>
</evidence>